<dbReference type="EMBL" id="JACCBX010000007">
    <property type="protein sequence ID" value="NYE06873.1"/>
    <property type="molecule type" value="Genomic_DNA"/>
</dbReference>
<proteinExistence type="predicted"/>
<organism evidence="1 2">
    <name type="scientific">Neobacillus niacini</name>
    <dbReference type="NCBI Taxonomy" id="86668"/>
    <lineage>
        <taxon>Bacteria</taxon>
        <taxon>Bacillati</taxon>
        <taxon>Bacillota</taxon>
        <taxon>Bacilli</taxon>
        <taxon>Bacillales</taxon>
        <taxon>Bacillaceae</taxon>
        <taxon>Neobacillus</taxon>
    </lineage>
</organism>
<evidence type="ECO:0000313" key="1">
    <source>
        <dbReference type="EMBL" id="NYE06873.1"/>
    </source>
</evidence>
<dbReference type="Proteomes" id="UP000548423">
    <property type="component" value="Unassembled WGS sequence"/>
</dbReference>
<sequence length="91" mass="10827">MYNPYQYNPYHFNQTQQYNPNPNKHTVLRTVEPFVQYGLHEAKHTSYAHALREVAAITYLMGMGYDPNMAHRIVESWEINEVFYPGQRFNS</sequence>
<dbReference type="AlphaFoldDB" id="A0A852TDK1"/>
<name>A0A852TDK1_9BACI</name>
<protein>
    <submittedName>
        <fullName evidence="1">Uncharacterized protein</fullName>
    </submittedName>
</protein>
<gene>
    <name evidence="1" type="ORF">F4694_003653</name>
</gene>
<accession>A0A852TDK1</accession>
<reference evidence="2" key="1">
    <citation type="submission" date="2020-07" db="EMBL/GenBank/DDBJ databases">
        <authorList>
            <person name="Partida-Martinez L."/>
            <person name="Huntemann M."/>
            <person name="Clum A."/>
            <person name="Wang J."/>
            <person name="Palaniappan K."/>
            <person name="Ritter S."/>
            <person name="Chen I.-M."/>
            <person name="Stamatis D."/>
            <person name="Reddy T."/>
            <person name="O'Malley R."/>
            <person name="Daum C."/>
            <person name="Shapiro N."/>
            <person name="Ivanova N."/>
            <person name="Kyrpides N."/>
            <person name="Woyke T."/>
        </authorList>
    </citation>
    <scope>NUCLEOTIDE SEQUENCE [LARGE SCALE GENOMIC DNA]</scope>
    <source>
        <strain evidence="2">AT2.8</strain>
    </source>
</reference>
<evidence type="ECO:0000313" key="2">
    <source>
        <dbReference type="Proteomes" id="UP000548423"/>
    </source>
</evidence>
<comment type="caution">
    <text evidence="1">The sequence shown here is derived from an EMBL/GenBank/DDBJ whole genome shotgun (WGS) entry which is preliminary data.</text>
</comment>
<reference evidence="2" key="2">
    <citation type="submission" date="2020-08" db="EMBL/GenBank/DDBJ databases">
        <title>The Agave Microbiome: Exploring the role of microbial communities in plant adaptations to desert environments.</title>
        <authorList>
            <person name="Partida-Martinez L.P."/>
        </authorList>
    </citation>
    <scope>NUCLEOTIDE SEQUENCE [LARGE SCALE GENOMIC DNA]</scope>
    <source>
        <strain evidence="2">AT2.8</strain>
    </source>
</reference>